<accession>Q2GG65</accession>
<reference evidence="1 2" key="1">
    <citation type="journal article" date="2006" name="PLoS Genet.">
        <title>Comparative genomics of emerging human ehrlichiosis agents.</title>
        <authorList>
            <person name="Dunning Hotopp J.C."/>
            <person name="Lin M."/>
            <person name="Madupu R."/>
            <person name="Crabtree J."/>
            <person name="Angiuoli S.V."/>
            <person name="Eisen J.A."/>
            <person name="Seshadri R."/>
            <person name="Ren Q."/>
            <person name="Wu M."/>
            <person name="Utterback T.R."/>
            <person name="Smith S."/>
            <person name="Lewis M."/>
            <person name="Khouri H."/>
            <person name="Zhang C."/>
            <person name="Niu H."/>
            <person name="Lin Q."/>
            <person name="Ohashi N."/>
            <person name="Zhi N."/>
            <person name="Nelson W."/>
            <person name="Brinkac L.M."/>
            <person name="Dodson R.J."/>
            <person name="Rosovitz M.J."/>
            <person name="Sundaram J."/>
            <person name="Daugherty S.C."/>
            <person name="Davidsen T."/>
            <person name="Durkin A.S."/>
            <person name="Gwinn M."/>
            <person name="Haft D.H."/>
            <person name="Selengut J.D."/>
            <person name="Sullivan S.A."/>
            <person name="Zafar N."/>
            <person name="Zhou L."/>
            <person name="Benahmed F."/>
            <person name="Forberger H."/>
            <person name="Halpin R."/>
            <person name="Mulligan S."/>
            <person name="Robinson J."/>
            <person name="White O."/>
            <person name="Rikihisa Y."/>
            <person name="Tettelin H."/>
        </authorList>
    </citation>
    <scope>NUCLEOTIDE SEQUENCE [LARGE SCALE GENOMIC DNA]</scope>
    <source>
        <strain evidence="2">ATCC CRL-10679 / Arkansas</strain>
    </source>
</reference>
<evidence type="ECO:0000313" key="2">
    <source>
        <dbReference type="Proteomes" id="UP000008320"/>
    </source>
</evidence>
<dbReference type="Proteomes" id="UP000008320">
    <property type="component" value="Chromosome"/>
</dbReference>
<organism evidence="1 2">
    <name type="scientific">Ehrlichia chaffeensis (strain ATCC CRL-10679 / Arkansas)</name>
    <dbReference type="NCBI Taxonomy" id="205920"/>
    <lineage>
        <taxon>Bacteria</taxon>
        <taxon>Pseudomonadati</taxon>
        <taxon>Pseudomonadota</taxon>
        <taxon>Alphaproteobacteria</taxon>
        <taxon>Rickettsiales</taxon>
        <taxon>Anaplasmataceae</taxon>
        <taxon>Ehrlichia</taxon>
    </lineage>
</organism>
<name>Q2GG65_EHRCR</name>
<proteinExistence type="predicted"/>
<dbReference type="EMBL" id="CP000236">
    <property type="protein sequence ID" value="ABD45074.1"/>
    <property type="molecule type" value="Genomic_DNA"/>
</dbReference>
<dbReference type="AlphaFoldDB" id="Q2GG65"/>
<sequence>MIKIIKHFFSAIVDNDNSKLFLLKYYYTSLKYNAINF</sequence>
<protein>
    <submittedName>
        <fullName evidence="1">Uncharacterized protein</fullName>
    </submittedName>
</protein>
<dbReference type="KEGG" id="ech:ECH_0770"/>
<gene>
    <name evidence="1" type="ordered locus">ECH_0770</name>
</gene>
<evidence type="ECO:0000313" key="1">
    <source>
        <dbReference type="EMBL" id="ABD45074.1"/>
    </source>
</evidence>
<dbReference type="STRING" id="205920.ECH_0770"/>
<dbReference type="HOGENOM" id="CLU_3343139_0_0_5"/>
<keyword evidence="2" id="KW-1185">Reference proteome</keyword>